<name>A0A0W8CQJ4_PHYNI</name>
<dbReference type="AlphaFoldDB" id="A0A0W8CQJ4"/>
<comment type="caution">
    <text evidence="4">The sequence shown here is derived from an EMBL/GenBank/DDBJ whole genome shotgun (WGS) entry which is preliminary data.</text>
</comment>
<dbReference type="Pfam" id="PF00188">
    <property type="entry name" value="CAP"/>
    <property type="match status" value="1"/>
</dbReference>
<dbReference type="InterPro" id="IPR014044">
    <property type="entry name" value="CAP_dom"/>
</dbReference>
<proteinExistence type="predicted"/>
<sequence>MVSVRSVFAFASMALVATVSAFPADDHHRTLQAVNFRQDLLDNINAARKKEGLDELCLNEMLMDAAQIQSNDMADNNFIKSTGSDGSVPKERAAEQGFKAETVTEIVGAGYRTAASVVAAWSKAASAKSTIFGKVNVMGPGYTFDKTRKYVHFWAVDFSTGECGNGTATGGPAASGDSSGNVELPSSGSDDPKSSDASGSVEAPESGSGAPAPAGSGADTPAVTPAPAGSGDETPASGSDDPPAATPAPAGSDAETPASGSDDEEPAATPAPAGSGGETPAAPAAAPAPGAAPAAALVPLLPPPLPLLLRLRQVDQVMSRLQRQLRLKRSPKHLSKILTWLYRDMACGSSVVFRRKIHNARCLQYRCLYLNPATYEHGVPPVYLHHLPFRMATLHTRKALPTTFSSHPFDCIIFLTRLNSAKIAILARIGSVKVTQIHVFYWLNCDTG</sequence>
<accession>A0A0W8CQJ4</accession>
<feature type="signal peptide" evidence="2">
    <location>
        <begin position="1"/>
        <end position="21"/>
    </location>
</feature>
<keyword evidence="2" id="KW-0732">Signal</keyword>
<feature type="chain" id="PRO_5006940843" description="SCP domain-containing protein" evidence="2">
    <location>
        <begin position="22"/>
        <end position="448"/>
    </location>
</feature>
<dbReference type="Gene3D" id="3.40.33.10">
    <property type="entry name" value="CAP"/>
    <property type="match status" value="1"/>
</dbReference>
<dbReference type="PANTHER" id="PTHR31157:SF1">
    <property type="entry name" value="SCP DOMAIN-CONTAINING PROTEIN"/>
    <property type="match status" value="1"/>
</dbReference>
<feature type="compositionally biased region" description="Low complexity" evidence="1">
    <location>
        <begin position="234"/>
        <end position="254"/>
    </location>
</feature>
<evidence type="ECO:0000256" key="2">
    <source>
        <dbReference type="SAM" id="SignalP"/>
    </source>
</evidence>
<evidence type="ECO:0000256" key="1">
    <source>
        <dbReference type="SAM" id="MobiDB-lite"/>
    </source>
</evidence>
<dbReference type="CDD" id="cd05379">
    <property type="entry name" value="CAP_bacterial"/>
    <property type="match status" value="1"/>
</dbReference>
<protein>
    <recommendedName>
        <fullName evidence="3">SCP domain-containing protein</fullName>
    </recommendedName>
</protein>
<organism evidence="4 5">
    <name type="scientific">Phytophthora nicotianae</name>
    <name type="common">Potato buckeye rot agent</name>
    <name type="synonym">Phytophthora parasitica</name>
    <dbReference type="NCBI Taxonomy" id="4792"/>
    <lineage>
        <taxon>Eukaryota</taxon>
        <taxon>Sar</taxon>
        <taxon>Stramenopiles</taxon>
        <taxon>Oomycota</taxon>
        <taxon>Peronosporomycetes</taxon>
        <taxon>Peronosporales</taxon>
        <taxon>Peronosporaceae</taxon>
        <taxon>Phytophthora</taxon>
    </lineage>
</organism>
<feature type="region of interest" description="Disordered" evidence="1">
    <location>
        <begin position="168"/>
        <end position="289"/>
    </location>
</feature>
<evidence type="ECO:0000313" key="4">
    <source>
        <dbReference type="EMBL" id="KUF86528.1"/>
    </source>
</evidence>
<dbReference type="PANTHER" id="PTHR31157">
    <property type="entry name" value="SCP DOMAIN-CONTAINING PROTEIN"/>
    <property type="match status" value="1"/>
</dbReference>
<reference evidence="4 5" key="1">
    <citation type="submission" date="2015-11" db="EMBL/GenBank/DDBJ databases">
        <title>Genomes and virulence difference between two physiological races of Phytophthora nicotianae.</title>
        <authorList>
            <person name="Liu H."/>
            <person name="Ma X."/>
            <person name="Yu H."/>
            <person name="Fang D."/>
            <person name="Li Y."/>
            <person name="Wang X."/>
            <person name="Wang W."/>
            <person name="Dong Y."/>
            <person name="Xiao B."/>
        </authorList>
    </citation>
    <scope>NUCLEOTIDE SEQUENCE [LARGE SCALE GENOMIC DNA]</scope>
    <source>
        <strain evidence="5">race 1</strain>
    </source>
</reference>
<feature type="compositionally biased region" description="Low complexity" evidence="1">
    <location>
        <begin position="185"/>
        <end position="218"/>
    </location>
</feature>
<dbReference type="SUPFAM" id="SSF55797">
    <property type="entry name" value="PR-1-like"/>
    <property type="match status" value="1"/>
</dbReference>
<feature type="compositionally biased region" description="Low complexity" evidence="1">
    <location>
        <begin position="267"/>
        <end position="289"/>
    </location>
</feature>
<dbReference type="InterPro" id="IPR035940">
    <property type="entry name" value="CAP_sf"/>
</dbReference>
<feature type="domain" description="SCP" evidence="3">
    <location>
        <begin position="41"/>
        <end position="158"/>
    </location>
</feature>
<evidence type="ECO:0000313" key="5">
    <source>
        <dbReference type="Proteomes" id="UP000054636"/>
    </source>
</evidence>
<evidence type="ECO:0000259" key="3">
    <source>
        <dbReference type="Pfam" id="PF00188"/>
    </source>
</evidence>
<dbReference type="EMBL" id="LNFP01001392">
    <property type="protein sequence ID" value="KUF86528.1"/>
    <property type="molecule type" value="Genomic_DNA"/>
</dbReference>
<dbReference type="Proteomes" id="UP000054636">
    <property type="component" value="Unassembled WGS sequence"/>
</dbReference>
<gene>
    <name evidence="4" type="ORF">AM588_10001161</name>
</gene>